<reference evidence="1" key="1">
    <citation type="journal article" date="2019" name="Environ. Microbiol.">
        <title>Fungal ecological strategies reflected in gene transcription - a case study of two litter decomposers.</title>
        <authorList>
            <person name="Barbi F."/>
            <person name="Kohler A."/>
            <person name="Barry K."/>
            <person name="Baskaran P."/>
            <person name="Daum C."/>
            <person name="Fauchery L."/>
            <person name="Ihrmark K."/>
            <person name="Kuo A."/>
            <person name="LaButti K."/>
            <person name="Lipzen A."/>
            <person name="Morin E."/>
            <person name="Grigoriev I.V."/>
            <person name="Henrissat B."/>
            <person name="Lindahl B."/>
            <person name="Martin F."/>
        </authorList>
    </citation>
    <scope>NUCLEOTIDE SEQUENCE</scope>
    <source>
        <strain evidence="1">JB14</strain>
    </source>
</reference>
<evidence type="ECO:0000313" key="2">
    <source>
        <dbReference type="Proteomes" id="UP000799118"/>
    </source>
</evidence>
<evidence type="ECO:0000313" key="1">
    <source>
        <dbReference type="EMBL" id="KAE9398422.1"/>
    </source>
</evidence>
<dbReference type="OrthoDB" id="3226274at2759"/>
<dbReference type="AlphaFoldDB" id="A0A6A4HI19"/>
<proteinExistence type="predicted"/>
<accession>A0A6A4HI19</accession>
<keyword evidence="2" id="KW-1185">Reference proteome</keyword>
<gene>
    <name evidence="1" type="ORF">BT96DRAFT_821995</name>
</gene>
<protein>
    <recommendedName>
        <fullName evidence="3">Tc1-like transposase DDE domain-containing protein</fullName>
    </recommendedName>
</protein>
<organism evidence="1 2">
    <name type="scientific">Gymnopus androsaceus JB14</name>
    <dbReference type="NCBI Taxonomy" id="1447944"/>
    <lineage>
        <taxon>Eukaryota</taxon>
        <taxon>Fungi</taxon>
        <taxon>Dikarya</taxon>
        <taxon>Basidiomycota</taxon>
        <taxon>Agaricomycotina</taxon>
        <taxon>Agaricomycetes</taxon>
        <taxon>Agaricomycetidae</taxon>
        <taxon>Agaricales</taxon>
        <taxon>Marasmiineae</taxon>
        <taxon>Omphalotaceae</taxon>
        <taxon>Gymnopus</taxon>
    </lineage>
</organism>
<dbReference type="GO" id="GO:0003676">
    <property type="term" value="F:nucleic acid binding"/>
    <property type="evidence" value="ECO:0007669"/>
    <property type="project" value="InterPro"/>
</dbReference>
<dbReference type="EMBL" id="ML769483">
    <property type="protein sequence ID" value="KAE9398422.1"/>
    <property type="molecule type" value="Genomic_DNA"/>
</dbReference>
<sequence>MWPPNSPDLSPIENAWDYLERQVKKREHQPKNPDELWATLEEEWNRPSFGDYVKRLYDSVPMRMEKLLEAKGKWTKY</sequence>
<name>A0A6A4HI19_9AGAR</name>
<dbReference type="InterPro" id="IPR036397">
    <property type="entry name" value="RNaseH_sf"/>
</dbReference>
<dbReference type="Gene3D" id="3.30.420.10">
    <property type="entry name" value="Ribonuclease H-like superfamily/Ribonuclease H"/>
    <property type="match status" value="1"/>
</dbReference>
<dbReference type="Proteomes" id="UP000799118">
    <property type="component" value="Unassembled WGS sequence"/>
</dbReference>
<evidence type="ECO:0008006" key="3">
    <source>
        <dbReference type="Google" id="ProtNLM"/>
    </source>
</evidence>